<reference evidence="1 2" key="1">
    <citation type="submission" date="2024-04" db="EMBL/GenBank/DDBJ databases">
        <authorList>
            <person name="Rising A."/>
            <person name="Reimegard J."/>
            <person name="Sonavane S."/>
            <person name="Akerstrom W."/>
            <person name="Nylinder S."/>
            <person name="Hedman E."/>
            <person name="Kallberg Y."/>
        </authorList>
    </citation>
    <scope>NUCLEOTIDE SEQUENCE [LARGE SCALE GENOMIC DNA]</scope>
</reference>
<keyword evidence="2" id="KW-1185">Reference proteome</keyword>
<sequence length="50" mass="5851">MLRLVVTFGAGVYTGIYLCQNYQVPRVDEPAELFRKIKEFAEQYKKPPEN</sequence>
<dbReference type="Proteomes" id="UP001497382">
    <property type="component" value="Unassembled WGS sequence"/>
</dbReference>
<protein>
    <submittedName>
        <fullName evidence="1">Uncharacterized protein</fullName>
    </submittedName>
</protein>
<dbReference type="Pfam" id="PF15054">
    <property type="entry name" value="DUF4535"/>
    <property type="match status" value="1"/>
</dbReference>
<evidence type="ECO:0000313" key="1">
    <source>
        <dbReference type="EMBL" id="CAL1290693.1"/>
    </source>
</evidence>
<proteinExistence type="predicted"/>
<name>A0AAV2B3A8_9ARAC</name>
<accession>A0AAV2B3A8</accession>
<evidence type="ECO:0000313" key="2">
    <source>
        <dbReference type="Proteomes" id="UP001497382"/>
    </source>
</evidence>
<dbReference type="EMBL" id="CAXIEN010000268">
    <property type="protein sequence ID" value="CAL1290693.1"/>
    <property type="molecule type" value="Genomic_DNA"/>
</dbReference>
<dbReference type="AlphaFoldDB" id="A0AAV2B3A8"/>
<dbReference type="InterPro" id="IPR027854">
    <property type="entry name" value="STMP1"/>
</dbReference>
<comment type="caution">
    <text evidence="1">The sequence shown here is derived from an EMBL/GenBank/DDBJ whole genome shotgun (WGS) entry which is preliminary data.</text>
</comment>
<gene>
    <name evidence="1" type="ORF">LARSCL_LOCUS16640</name>
</gene>
<organism evidence="1 2">
    <name type="scientific">Larinioides sclopetarius</name>
    <dbReference type="NCBI Taxonomy" id="280406"/>
    <lineage>
        <taxon>Eukaryota</taxon>
        <taxon>Metazoa</taxon>
        <taxon>Ecdysozoa</taxon>
        <taxon>Arthropoda</taxon>
        <taxon>Chelicerata</taxon>
        <taxon>Arachnida</taxon>
        <taxon>Araneae</taxon>
        <taxon>Araneomorphae</taxon>
        <taxon>Entelegynae</taxon>
        <taxon>Araneoidea</taxon>
        <taxon>Araneidae</taxon>
        <taxon>Larinioides</taxon>
    </lineage>
</organism>